<sequence length="50" mass="5481">MPRGGANRKPTAAKQRYFELLRQGLKGLRPPAKWAYPPAADRSGSSKLEG</sequence>
<protein>
    <submittedName>
        <fullName evidence="1">Uncharacterized protein</fullName>
    </submittedName>
</protein>
<name>A0A9X2RYH3_STRMQ</name>
<evidence type="ECO:0000313" key="2">
    <source>
        <dbReference type="Proteomes" id="UP001142400"/>
    </source>
</evidence>
<gene>
    <name evidence="1" type="ORF">NQU54_40790</name>
</gene>
<dbReference type="EMBL" id="JANIIC010000072">
    <property type="protein sequence ID" value="MCQ8835213.1"/>
    <property type="molecule type" value="Genomic_DNA"/>
</dbReference>
<comment type="caution">
    <text evidence="1">The sequence shown here is derived from an EMBL/GenBank/DDBJ whole genome shotgun (WGS) entry which is preliminary data.</text>
</comment>
<keyword evidence="2" id="KW-1185">Reference proteome</keyword>
<reference evidence="1" key="1">
    <citation type="submission" date="2022-06" db="EMBL/GenBank/DDBJ databases">
        <title>WGS of actinobacteria.</title>
        <authorList>
            <person name="Thawai C."/>
        </authorList>
    </citation>
    <scope>NUCLEOTIDE SEQUENCE</scope>
    <source>
        <strain evidence="1">DSM 42010</strain>
    </source>
</reference>
<dbReference type="Proteomes" id="UP001142400">
    <property type="component" value="Unassembled WGS sequence"/>
</dbReference>
<organism evidence="1 2">
    <name type="scientific">Streptomyces malaysiensis subsp. samsunensis</name>
    <dbReference type="NCBI Taxonomy" id="459658"/>
    <lineage>
        <taxon>Bacteria</taxon>
        <taxon>Bacillati</taxon>
        <taxon>Actinomycetota</taxon>
        <taxon>Actinomycetes</taxon>
        <taxon>Kitasatosporales</taxon>
        <taxon>Streptomycetaceae</taxon>
        <taxon>Streptomyces</taxon>
        <taxon>Streptomyces violaceusniger group</taxon>
    </lineage>
</organism>
<evidence type="ECO:0000313" key="1">
    <source>
        <dbReference type="EMBL" id="MCQ8835213.1"/>
    </source>
</evidence>
<dbReference type="AlphaFoldDB" id="A0A9X2RYH3"/>
<dbReference type="RefSeq" id="WP_257635395.1">
    <property type="nucleotide sequence ID" value="NZ_JANIIC010000072.1"/>
</dbReference>
<proteinExistence type="predicted"/>
<accession>A0A9X2RYH3</accession>